<organism evidence="2 3">
    <name type="scientific">Morus notabilis</name>
    <dbReference type="NCBI Taxonomy" id="981085"/>
    <lineage>
        <taxon>Eukaryota</taxon>
        <taxon>Viridiplantae</taxon>
        <taxon>Streptophyta</taxon>
        <taxon>Embryophyta</taxon>
        <taxon>Tracheophyta</taxon>
        <taxon>Spermatophyta</taxon>
        <taxon>Magnoliopsida</taxon>
        <taxon>eudicotyledons</taxon>
        <taxon>Gunneridae</taxon>
        <taxon>Pentapetalae</taxon>
        <taxon>rosids</taxon>
        <taxon>fabids</taxon>
        <taxon>Rosales</taxon>
        <taxon>Moraceae</taxon>
        <taxon>Moreae</taxon>
        <taxon>Morus</taxon>
    </lineage>
</organism>
<reference evidence="3" key="1">
    <citation type="submission" date="2013-01" db="EMBL/GenBank/DDBJ databases">
        <title>Draft Genome Sequence of a Mulberry Tree, Morus notabilis C.K. Schneid.</title>
        <authorList>
            <person name="He N."/>
            <person name="Zhao S."/>
        </authorList>
    </citation>
    <scope>NUCLEOTIDE SEQUENCE</scope>
</reference>
<feature type="compositionally biased region" description="Low complexity" evidence="1">
    <location>
        <begin position="45"/>
        <end position="55"/>
    </location>
</feature>
<gene>
    <name evidence="2" type="ORF">L484_006233</name>
</gene>
<feature type="region of interest" description="Disordered" evidence="1">
    <location>
        <begin position="29"/>
        <end position="59"/>
    </location>
</feature>
<sequence>MQLHLIKPFDSKKSCLKSISFLFQQRFSPDNVPTKLSSPSPPPTSSTLPFASPSLPHHRLPLHRTSYRRWSH</sequence>
<dbReference type="Proteomes" id="UP000030645">
    <property type="component" value="Unassembled WGS sequence"/>
</dbReference>
<keyword evidence="3" id="KW-1185">Reference proteome</keyword>
<protein>
    <submittedName>
        <fullName evidence="2">Uncharacterized protein</fullName>
    </submittedName>
</protein>
<evidence type="ECO:0000313" key="2">
    <source>
        <dbReference type="EMBL" id="EXB55059.1"/>
    </source>
</evidence>
<name>W9QV47_9ROSA</name>
<dbReference type="EMBL" id="KE344220">
    <property type="protein sequence ID" value="EXB55059.1"/>
    <property type="molecule type" value="Genomic_DNA"/>
</dbReference>
<proteinExistence type="predicted"/>
<accession>W9QV47</accession>
<evidence type="ECO:0000256" key="1">
    <source>
        <dbReference type="SAM" id="MobiDB-lite"/>
    </source>
</evidence>
<dbReference type="AlphaFoldDB" id="W9QV47"/>
<evidence type="ECO:0000313" key="3">
    <source>
        <dbReference type="Proteomes" id="UP000030645"/>
    </source>
</evidence>